<reference evidence="2" key="1">
    <citation type="submission" date="2015-07" db="EMBL/GenBank/DDBJ databases">
        <title>Draft Genome Sequences of Anaerolinea thermolimosa IMO-1, Bellilinea caldifistulae GOMI-1, Leptolinea tardivitalis YMTK-2, Levilinea saccharolytica KIBI-1,Longilinea arvoryzae KOME-1, Previously Described as Members of the Anaerolineaceae (Chloroflexi).</title>
        <authorList>
            <person name="Sekiguchi Y."/>
            <person name="Ohashi A."/>
            <person name="Matsuura N."/>
            <person name="Tourlousse M.D."/>
        </authorList>
    </citation>
    <scope>NUCLEOTIDE SEQUENCE [LARGE SCALE GENOMIC DNA]</scope>
    <source>
        <strain evidence="2">KOME-1</strain>
    </source>
</reference>
<dbReference type="Gene3D" id="2.60.40.2810">
    <property type="match status" value="3"/>
</dbReference>
<dbReference type="GO" id="GO:0009653">
    <property type="term" value="P:anatomical structure morphogenesis"/>
    <property type="evidence" value="ECO:0007669"/>
    <property type="project" value="TreeGrafter"/>
</dbReference>
<evidence type="ECO:0000313" key="2">
    <source>
        <dbReference type="EMBL" id="GAP12358.1"/>
    </source>
</evidence>
<dbReference type="PANTHER" id="PTHR45739">
    <property type="entry name" value="MATRIX PROTEIN, PUTATIVE-RELATED"/>
    <property type="match status" value="1"/>
</dbReference>
<proteinExistence type="predicted"/>
<dbReference type="InterPro" id="IPR013783">
    <property type="entry name" value="Ig-like_fold"/>
</dbReference>
<dbReference type="InterPro" id="IPR040853">
    <property type="entry name" value="RapA2_cadherin-like"/>
</dbReference>
<dbReference type="AlphaFoldDB" id="A0A0S7BDE7"/>
<dbReference type="InterPro" id="IPR010221">
    <property type="entry name" value="VCBS_dom"/>
</dbReference>
<dbReference type="PANTHER" id="PTHR45739:SF8">
    <property type="entry name" value="FRAS1-RELATED EXTRACELLULAR MATRIX PROTEIN 1"/>
    <property type="match status" value="1"/>
</dbReference>
<organism evidence="2">
    <name type="scientific">Longilinea arvoryzae</name>
    <dbReference type="NCBI Taxonomy" id="360412"/>
    <lineage>
        <taxon>Bacteria</taxon>
        <taxon>Bacillati</taxon>
        <taxon>Chloroflexota</taxon>
        <taxon>Anaerolineae</taxon>
        <taxon>Anaerolineales</taxon>
        <taxon>Anaerolineaceae</taxon>
        <taxon>Longilinea</taxon>
    </lineage>
</organism>
<evidence type="ECO:0000259" key="1">
    <source>
        <dbReference type="SMART" id="SM00736"/>
    </source>
</evidence>
<evidence type="ECO:0000313" key="3">
    <source>
        <dbReference type="Proteomes" id="UP000055060"/>
    </source>
</evidence>
<dbReference type="SUPFAM" id="SSF49313">
    <property type="entry name" value="Cadherin-like"/>
    <property type="match status" value="1"/>
</dbReference>
<dbReference type="InterPro" id="IPR051561">
    <property type="entry name" value="FRAS1_ECM"/>
</dbReference>
<accession>A0A0S7BDE7</accession>
<dbReference type="InterPro" id="IPR015919">
    <property type="entry name" value="Cadherin-like_sf"/>
</dbReference>
<dbReference type="STRING" id="360412.LARV_00091"/>
<dbReference type="InterPro" id="IPR006644">
    <property type="entry name" value="Cadg"/>
</dbReference>
<dbReference type="Pfam" id="PF17803">
    <property type="entry name" value="Cadherin_4"/>
    <property type="match status" value="4"/>
</dbReference>
<dbReference type="EMBL" id="DF967972">
    <property type="protein sequence ID" value="GAP12358.1"/>
    <property type="molecule type" value="Genomic_DNA"/>
</dbReference>
<keyword evidence="3" id="KW-1185">Reference proteome</keyword>
<dbReference type="SMART" id="SM00736">
    <property type="entry name" value="CADG"/>
    <property type="match status" value="1"/>
</dbReference>
<dbReference type="GO" id="GO:0005509">
    <property type="term" value="F:calcium ion binding"/>
    <property type="evidence" value="ECO:0007669"/>
    <property type="project" value="InterPro"/>
</dbReference>
<dbReference type="Pfam" id="PF17963">
    <property type="entry name" value="Big_9"/>
    <property type="match status" value="1"/>
</dbReference>
<dbReference type="RefSeq" id="WP_075071793.1">
    <property type="nucleotide sequence ID" value="NZ_DF967972.1"/>
</dbReference>
<protein>
    <submittedName>
        <fullName evidence="2">Protein containg VCBS repeat</fullName>
    </submittedName>
</protein>
<sequence>MTNPSNFKLINLGLTLIIALGCVFSGITPVQAAAQGLSNTYTQSFDGLRASGSGAWVNDSTLPGWYASRNQITADNGSSGAGGMFSYGSTASAERAFGALPKKNTGGTIYKGLLLQNDTLNEITRLYVAFTGEQWRNSAGGTQILAFSYQVGASAITSLTAGAWTSLTSLDFSAPVTSGTAGALNGNLPANQRRRTAQFSVAIPAGSYIMLRWTDADEQGADHGLAIDDLVVSRYDPPQAAADAYQTSEDTPLTIAAPGLLANDTAHQGQPLSAVLVDQPSHGAVVLNADGSFTYTPTADWNGSDSFTYTAKEAGLASAPAAVTLTISPVNDAPRAAADGGTTDEDVPLVQPAPGVLDNDSDADGDALTTALVDGPSHGSLTLNSDGSYTYTPNADWNGTDNFTYTAFDGVVNSSVATVTLTVNPAADAPRTTPDSYDVDEDALLSIAAPGLLENDTDADGDNLTAVWVSDPLHGVLALNADGSYTYQPDANWNGDDSFTYQASDGFLLSAVEAVTLHVQPINDAPTAIEDGYSTPEDTQLNVNAPGVLGNDTDRDGDGLSAHLVTDASHGDLTLNADGSFSYQPDSDWNGDDSFTYAAHDAESTSGTVTVELTVNPVNDAPTATADTYSLVENGSLSIPANGVLANDIDVDGDVLTAVLDSSTSHGSLTLNTDGSFSYTPAADWNGSDSFTYHANDGAASSETVTVTLTVDPDNTAPYRIAPLPDQNHPARTPYSFDTSAYFGDSDTGDVLTFSAQLVDGNPLPPWLSCNTASGVLSGTPPLAAIGVYSIRVTASDGSATVSDDFDLTVEDNPYRLFIPMVLR</sequence>
<dbReference type="Proteomes" id="UP000055060">
    <property type="component" value="Unassembled WGS sequence"/>
</dbReference>
<dbReference type="NCBIfam" id="TIGR01965">
    <property type="entry name" value="VCBS_repeat"/>
    <property type="match status" value="4"/>
</dbReference>
<gene>
    <name evidence="2" type="ORF">LARV_00091</name>
</gene>
<dbReference type="Gene3D" id="2.60.40.3440">
    <property type="match status" value="1"/>
</dbReference>
<dbReference type="GO" id="GO:0016020">
    <property type="term" value="C:membrane"/>
    <property type="evidence" value="ECO:0007669"/>
    <property type="project" value="InterPro"/>
</dbReference>
<dbReference type="Gene3D" id="2.60.40.10">
    <property type="entry name" value="Immunoglobulins"/>
    <property type="match status" value="1"/>
</dbReference>
<feature type="domain" description="Dystroglycan-type cadherin-like" evidence="1">
    <location>
        <begin position="719"/>
        <end position="817"/>
    </location>
</feature>
<dbReference type="NCBIfam" id="NF012211">
    <property type="entry name" value="tand_rpt_95"/>
    <property type="match status" value="5"/>
</dbReference>
<name>A0A0S7BDE7_9CHLR</name>
<dbReference type="Pfam" id="PF05345">
    <property type="entry name" value="He_PIG"/>
    <property type="match status" value="1"/>
</dbReference>